<dbReference type="EMBL" id="CP037901">
    <property type="protein sequence ID" value="QBP12322.1"/>
    <property type="molecule type" value="Genomic_DNA"/>
</dbReference>
<dbReference type="Proteomes" id="UP000253772">
    <property type="component" value="Chromosome c2"/>
</dbReference>
<dbReference type="RefSeq" id="WP_128646609.1">
    <property type="nucleotide sequence ID" value="NZ_CP026544.1"/>
</dbReference>
<dbReference type="AlphaFoldDB" id="A0A482IWL9"/>
<proteinExistence type="predicted"/>
<protein>
    <submittedName>
        <fullName evidence="2">Uncharacterized protein</fullName>
    </submittedName>
</protein>
<gene>
    <name evidence="2" type="ORF">DDF84_021465</name>
</gene>
<evidence type="ECO:0000256" key="1">
    <source>
        <dbReference type="SAM" id="MobiDB-lite"/>
    </source>
</evidence>
<feature type="region of interest" description="Disordered" evidence="1">
    <location>
        <begin position="1"/>
        <end position="21"/>
    </location>
</feature>
<reference evidence="2 3" key="1">
    <citation type="submission" date="2019-03" db="EMBL/GenBank/DDBJ databases">
        <title>Comparative insights into the high quality Complete genome sequence of highly metal resistant Cupriavidus metallidurans strain BS1 isolated from a gold-copper mine.</title>
        <authorList>
            <person name="Mazhar H.S."/>
            <person name="Rensing C."/>
        </authorList>
    </citation>
    <scope>NUCLEOTIDE SEQUENCE [LARGE SCALE GENOMIC DNA]</scope>
    <source>
        <strain evidence="2 3">BS1</strain>
    </source>
</reference>
<evidence type="ECO:0000313" key="2">
    <source>
        <dbReference type="EMBL" id="QBP12322.1"/>
    </source>
</evidence>
<sequence>MLAAADFQRRTAASRPSNSALTREKCRFPINDKALMRLSSEVCLPPGTAFSTCREHQIQLDFLFDISHTIFHAV</sequence>
<name>A0A482IWL9_9BURK</name>
<evidence type="ECO:0000313" key="3">
    <source>
        <dbReference type="Proteomes" id="UP000253772"/>
    </source>
</evidence>
<organism evidence="2 3">
    <name type="scientific">Cupriavidus metallidurans</name>
    <dbReference type="NCBI Taxonomy" id="119219"/>
    <lineage>
        <taxon>Bacteria</taxon>
        <taxon>Pseudomonadati</taxon>
        <taxon>Pseudomonadota</taxon>
        <taxon>Betaproteobacteria</taxon>
        <taxon>Burkholderiales</taxon>
        <taxon>Burkholderiaceae</taxon>
        <taxon>Cupriavidus</taxon>
    </lineage>
</organism>
<accession>A0A482IWL9</accession>